<reference evidence="2" key="1">
    <citation type="journal article" date="2019" name="Int. J. Syst. Evol. Microbiol.">
        <title>The Global Catalogue of Microorganisms (GCM) 10K type strain sequencing project: providing services to taxonomists for standard genome sequencing and annotation.</title>
        <authorList>
            <consortium name="The Broad Institute Genomics Platform"/>
            <consortium name="The Broad Institute Genome Sequencing Center for Infectious Disease"/>
            <person name="Wu L."/>
            <person name="Ma J."/>
        </authorList>
    </citation>
    <scope>NUCLEOTIDE SEQUENCE [LARGE SCALE GENOMIC DNA]</scope>
    <source>
        <strain evidence="2">CCM 9110</strain>
    </source>
</reference>
<proteinExistence type="predicted"/>
<evidence type="ECO:0000313" key="1">
    <source>
        <dbReference type="EMBL" id="MFD1400198.1"/>
    </source>
</evidence>
<comment type="caution">
    <text evidence="1">The sequence shown here is derived from an EMBL/GenBank/DDBJ whole genome shotgun (WGS) entry which is preliminary data.</text>
</comment>
<name>A0ABW4BJU5_9LACO</name>
<dbReference type="Proteomes" id="UP001597199">
    <property type="component" value="Unassembled WGS sequence"/>
</dbReference>
<gene>
    <name evidence="1" type="ORF">ACFQ41_12965</name>
</gene>
<keyword evidence="2" id="KW-1185">Reference proteome</keyword>
<dbReference type="RefSeq" id="WP_016379767.1">
    <property type="nucleotide sequence ID" value="NZ_BOLV01000039.1"/>
</dbReference>
<organism evidence="1 2">
    <name type="scientific">Lacticaseibacillus suilingensis</name>
    <dbReference type="NCBI Taxonomy" id="2799577"/>
    <lineage>
        <taxon>Bacteria</taxon>
        <taxon>Bacillati</taxon>
        <taxon>Bacillota</taxon>
        <taxon>Bacilli</taxon>
        <taxon>Lactobacillales</taxon>
        <taxon>Lactobacillaceae</taxon>
        <taxon>Lacticaseibacillus</taxon>
    </lineage>
</organism>
<dbReference type="EMBL" id="JBHTOA010000053">
    <property type="protein sequence ID" value="MFD1400198.1"/>
    <property type="molecule type" value="Genomic_DNA"/>
</dbReference>
<accession>A0ABW4BJU5</accession>
<sequence>MNLLNVNLQKQDITINFYEGESKSIKDVTREDLLSIMEKIYECPENYRLNKPEELNELKNDLVKAIGIQILQALEDFASNVEFLKNDIDSAFPELPDDILQK</sequence>
<protein>
    <submittedName>
        <fullName evidence="1">Uncharacterized protein</fullName>
    </submittedName>
</protein>
<evidence type="ECO:0000313" key="2">
    <source>
        <dbReference type="Proteomes" id="UP001597199"/>
    </source>
</evidence>